<keyword evidence="3 6" id="KW-0133">Cell shape</keyword>
<evidence type="ECO:0000256" key="3">
    <source>
        <dbReference type="ARBA" id="ARBA00022960"/>
    </source>
</evidence>
<dbReference type="UniPathway" id="UPA00219"/>
<feature type="active site" description="Proton donor/acceptor" evidence="6">
    <location>
        <position position="416"/>
    </location>
</feature>
<feature type="domain" description="L,D-TPase catalytic" evidence="7">
    <location>
        <begin position="337"/>
        <end position="461"/>
    </location>
</feature>
<dbReference type="GO" id="GO:0008360">
    <property type="term" value="P:regulation of cell shape"/>
    <property type="evidence" value="ECO:0007669"/>
    <property type="project" value="UniProtKB-UniRule"/>
</dbReference>
<dbReference type="AlphaFoldDB" id="A0A6I2GFZ1"/>
<dbReference type="GO" id="GO:0016740">
    <property type="term" value="F:transferase activity"/>
    <property type="evidence" value="ECO:0007669"/>
    <property type="project" value="UniProtKB-KW"/>
</dbReference>
<evidence type="ECO:0000313" key="8">
    <source>
        <dbReference type="EMBL" id="MRI84411.1"/>
    </source>
</evidence>
<dbReference type="GO" id="GO:0071555">
    <property type="term" value="P:cell wall organization"/>
    <property type="evidence" value="ECO:0007669"/>
    <property type="project" value="UniProtKB-UniRule"/>
</dbReference>
<dbReference type="PANTHER" id="PTHR30582:SF33">
    <property type="entry name" value="EXPORTED PROTEIN"/>
    <property type="match status" value="1"/>
</dbReference>
<sequence>MKKTIIIGLITFIVLGLAYGAGIGYYAEKFQANTSFGNIDISNLSLAEAQEKIEADINQQTVTITENGQELGTFTMADLNAQVNTQAFLEASYNNQDPTQWLIGFFDSVEYDNVLMNHIQIDDQAIENALASINILNEGRIQAKDAYIDYGEGRGYFVVPEENGTQLDVEKVKELVVAGIQNGTSSIEVNQAYLAPEVTTEDEKITSVMNQIETVSNTQITLTIAGNEEVIPKETVLEWMYFDDNNQVVFDQNLIYEWLGTMNEKYATYDDVRQFSSTMQGTVEVPAGTLGWSIDRDTETQNIADDLYAGVDVTREPAIVGTGYQNSLAGESDIGNSYVEVDVTNQKMFVYVDGVKVIDTDIVTGQIGTATVTGAYSVWNKETDTDLKGYNQHTGVDYVQPVSYWIPFDDTGQGIHDANWQPSFGGDTYLTNGSLGCINTPPGIMPQVFEHVQLGMPVIVFA</sequence>
<dbReference type="Pfam" id="PF03734">
    <property type="entry name" value="YkuD"/>
    <property type="match status" value="1"/>
</dbReference>
<dbReference type="InterPro" id="IPR005490">
    <property type="entry name" value="LD_TPept_cat_dom"/>
</dbReference>
<dbReference type="Gene3D" id="2.40.440.10">
    <property type="entry name" value="L,D-transpeptidase catalytic domain-like"/>
    <property type="match status" value="1"/>
</dbReference>
<evidence type="ECO:0000256" key="4">
    <source>
        <dbReference type="ARBA" id="ARBA00022984"/>
    </source>
</evidence>
<evidence type="ECO:0000256" key="5">
    <source>
        <dbReference type="ARBA" id="ARBA00023316"/>
    </source>
</evidence>
<keyword evidence="5 6" id="KW-0961">Cell wall biogenesis/degradation</keyword>
<evidence type="ECO:0000256" key="6">
    <source>
        <dbReference type="PROSITE-ProRule" id="PRU01373"/>
    </source>
</evidence>
<name>A0A6I2GFZ1_9LACT</name>
<dbReference type="Gene3D" id="3.10.20.800">
    <property type="match status" value="1"/>
</dbReference>
<keyword evidence="2" id="KW-0808">Transferase</keyword>
<feature type="active site" description="Nucleophile" evidence="6">
    <location>
        <position position="437"/>
    </location>
</feature>
<proteinExistence type="predicted"/>
<dbReference type="GO" id="GO:0071972">
    <property type="term" value="F:peptidoglycan L,D-transpeptidase activity"/>
    <property type="evidence" value="ECO:0007669"/>
    <property type="project" value="TreeGrafter"/>
</dbReference>
<reference evidence="8 9" key="1">
    <citation type="submission" date="2019-11" db="EMBL/GenBank/DDBJ databases">
        <title>Characterisation of Fundicoccus ignavus gen. nov. sp. nov., a novel genus of the family Aerococcaceae isolated from bulk tank milk.</title>
        <authorList>
            <person name="Siebert A."/>
            <person name="Huptas C."/>
            <person name="Wenning M."/>
            <person name="Scherer S."/>
            <person name="Doll E.V."/>
        </authorList>
    </citation>
    <scope>NUCLEOTIDE SEQUENCE [LARGE SCALE GENOMIC DNA]</scope>
    <source>
        <strain evidence="8 9">WS4759</strain>
    </source>
</reference>
<dbReference type="InterPro" id="IPR022029">
    <property type="entry name" value="YoaR-like_PG-bd"/>
</dbReference>
<organism evidence="8 9">
    <name type="scientific">Fundicoccus ignavus</name>
    <dbReference type="NCBI Taxonomy" id="2664442"/>
    <lineage>
        <taxon>Bacteria</taxon>
        <taxon>Bacillati</taxon>
        <taxon>Bacillota</taxon>
        <taxon>Bacilli</taxon>
        <taxon>Lactobacillales</taxon>
        <taxon>Aerococcaceae</taxon>
        <taxon>Fundicoccus</taxon>
    </lineage>
</organism>
<protein>
    <submittedName>
        <fullName evidence="8">L,D-transpeptidase family protein</fullName>
    </submittedName>
</protein>
<dbReference type="RefSeq" id="WP_153862906.1">
    <property type="nucleotide sequence ID" value="NZ_WJQS01000001.1"/>
</dbReference>
<keyword evidence="4 6" id="KW-0573">Peptidoglycan synthesis</keyword>
<accession>A0A6I2GFZ1</accession>
<dbReference type="InterPro" id="IPR038054">
    <property type="entry name" value="LD_TPept-like_central_sf"/>
</dbReference>
<dbReference type="InterPro" id="IPR050979">
    <property type="entry name" value="LD-transpeptidase"/>
</dbReference>
<dbReference type="SUPFAM" id="SSF143985">
    <property type="entry name" value="L,D-transpeptidase pre-catalytic domain-like"/>
    <property type="match status" value="1"/>
</dbReference>
<evidence type="ECO:0000256" key="1">
    <source>
        <dbReference type="ARBA" id="ARBA00004752"/>
    </source>
</evidence>
<evidence type="ECO:0000259" key="7">
    <source>
        <dbReference type="PROSITE" id="PS52029"/>
    </source>
</evidence>
<dbReference type="PANTHER" id="PTHR30582">
    <property type="entry name" value="L,D-TRANSPEPTIDASE"/>
    <property type="match status" value="1"/>
</dbReference>
<dbReference type="SUPFAM" id="SSF141523">
    <property type="entry name" value="L,D-transpeptidase catalytic domain-like"/>
    <property type="match status" value="1"/>
</dbReference>
<dbReference type="InterPro" id="IPR038063">
    <property type="entry name" value="Transpep_catalytic_dom"/>
</dbReference>
<dbReference type="Proteomes" id="UP000430975">
    <property type="component" value="Unassembled WGS sequence"/>
</dbReference>
<comment type="pathway">
    <text evidence="1 6">Cell wall biogenesis; peptidoglycan biosynthesis.</text>
</comment>
<keyword evidence="9" id="KW-1185">Reference proteome</keyword>
<gene>
    <name evidence="8" type="ORF">GIY09_00640</name>
</gene>
<dbReference type="EMBL" id="WJQS01000001">
    <property type="protein sequence ID" value="MRI84411.1"/>
    <property type="molecule type" value="Genomic_DNA"/>
</dbReference>
<dbReference type="Pfam" id="PF12229">
    <property type="entry name" value="PG_binding_4"/>
    <property type="match status" value="1"/>
</dbReference>
<comment type="caution">
    <text evidence="8">The sequence shown here is derived from an EMBL/GenBank/DDBJ whole genome shotgun (WGS) entry which is preliminary data.</text>
</comment>
<dbReference type="CDD" id="cd16913">
    <property type="entry name" value="YkuD_like"/>
    <property type="match status" value="1"/>
</dbReference>
<evidence type="ECO:0000256" key="2">
    <source>
        <dbReference type="ARBA" id="ARBA00022679"/>
    </source>
</evidence>
<evidence type="ECO:0000313" key="9">
    <source>
        <dbReference type="Proteomes" id="UP000430975"/>
    </source>
</evidence>
<dbReference type="GO" id="GO:0018104">
    <property type="term" value="P:peptidoglycan-protein cross-linking"/>
    <property type="evidence" value="ECO:0007669"/>
    <property type="project" value="TreeGrafter"/>
</dbReference>
<dbReference type="GO" id="GO:0005576">
    <property type="term" value="C:extracellular region"/>
    <property type="evidence" value="ECO:0007669"/>
    <property type="project" value="TreeGrafter"/>
</dbReference>
<dbReference type="PROSITE" id="PS52029">
    <property type="entry name" value="LD_TPASE"/>
    <property type="match status" value="1"/>
</dbReference>